<evidence type="ECO:0000259" key="8">
    <source>
        <dbReference type="Pfam" id="PF00999"/>
    </source>
</evidence>
<evidence type="ECO:0000256" key="6">
    <source>
        <dbReference type="SAM" id="MobiDB-lite"/>
    </source>
</evidence>
<feature type="transmembrane region" description="Helical" evidence="7">
    <location>
        <begin position="322"/>
        <end position="350"/>
    </location>
</feature>
<dbReference type="AlphaFoldDB" id="A0ABD0M902"/>
<feature type="transmembrane region" description="Helical" evidence="7">
    <location>
        <begin position="362"/>
        <end position="383"/>
    </location>
</feature>
<evidence type="ECO:0000256" key="7">
    <source>
        <dbReference type="SAM" id="Phobius"/>
    </source>
</evidence>
<feature type="transmembrane region" description="Helical" evidence="7">
    <location>
        <begin position="260"/>
        <end position="283"/>
    </location>
</feature>
<feature type="transmembrane region" description="Helical" evidence="7">
    <location>
        <begin position="392"/>
        <end position="410"/>
    </location>
</feature>
<evidence type="ECO:0000313" key="10">
    <source>
        <dbReference type="Proteomes" id="UP001519460"/>
    </source>
</evidence>
<dbReference type="InterPro" id="IPR051843">
    <property type="entry name" value="CPA1_transporter"/>
</dbReference>
<evidence type="ECO:0000256" key="5">
    <source>
        <dbReference type="ARBA" id="ARBA00023136"/>
    </source>
</evidence>
<dbReference type="Proteomes" id="UP001519460">
    <property type="component" value="Unassembled WGS sequence"/>
</dbReference>
<keyword evidence="4 7" id="KW-1133">Transmembrane helix</keyword>
<feature type="transmembrane region" description="Helical" evidence="7">
    <location>
        <begin position="458"/>
        <end position="476"/>
    </location>
</feature>
<proteinExistence type="inferred from homology"/>
<comment type="similarity">
    <text evidence="2">Belongs to the monovalent cation:proton antiporter 1 (CPA1) transporter (TC 2.A.36) family.</text>
</comment>
<reference evidence="9 10" key="1">
    <citation type="journal article" date="2023" name="Sci. Data">
        <title>Genome assembly of the Korean intertidal mud-creeper Batillaria attramentaria.</title>
        <authorList>
            <person name="Patra A.K."/>
            <person name="Ho P.T."/>
            <person name="Jun S."/>
            <person name="Lee S.J."/>
            <person name="Kim Y."/>
            <person name="Won Y.J."/>
        </authorList>
    </citation>
    <scope>NUCLEOTIDE SEQUENCE [LARGE SCALE GENOMIC DNA]</scope>
    <source>
        <strain evidence="9">Wonlab-2016</strain>
    </source>
</reference>
<feature type="transmembrane region" description="Helical" evidence="7">
    <location>
        <begin position="488"/>
        <end position="511"/>
    </location>
</feature>
<name>A0ABD0M902_9CAEN</name>
<evidence type="ECO:0000256" key="1">
    <source>
        <dbReference type="ARBA" id="ARBA00004141"/>
    </source>
</evidence>
<keyword evidence="5 7" id="KW-0472">Membrane</keyword>
<dbReference type="EMBL" id="JACVVK020000003">
    <property type="protein sequence ID" value="KAK7507738.1"/>
    <property type="molecule type" value="Genomic_DNA"/>
</dbReference>
<evidence type="ECO:0000256" key="3">
    <source>
        <dbReference type="ARBA" id="ARBA00022692"/>
    </source>
</evidence>
<keyword evidence="3 7" id="KW-0812">Transmembrane</keyword>
<comment type="caution">
    <text evidence="9">The sequence shown here is derived from an EMBL/GenBank/DDBJ whole genome shotgun (WGS) entry which is preliminary data.</text>
</comment>
<gene>
    <name evidence="9" type="ORF">BaRGS_00000703</name>
</gene>
<sequence>MATTARSDQEVSLLPMHIGDEGSSVNQDGRSDESVATEDTETRHRPTGKGSSSITDKNDDDQNFGDYPDLDSPTPLLPQGKAGTKPAEIVLEHDDTVSKSRRLQKLQACFSRVTAPIEAVNHPLPDNPTKLDKFKRAFFCPPFGRVGAFLLVAVVFLVWWGVLISITKEKALPGGVVFPMLMLFVCCWCGGYLINLVRLPPLFGMLLMGGILGNVPGIDVGRQIDPAWSSTARNMALAVILMKAGLGLDPVALKRLSLVVVRLAFCPSLVEAAVDGVAAHLILGLPWDWAYCLAFVLSVVSPAVIVPSMLSLSDRGYGLNKGIPTLVVAAVSLDAVLAITGFGVMLGIIFTSGSIVWAVVKGPIEIVAGITGGCLGGVLLWYIPQKSSKHVLLFRSVLLVGAGFVTIFGSKYVGWSGSGPLACIAVPFVAAHGWRKEFAKGQKIVVDDDGDPDPVEEVMGVLWMVFQPLLFGLIGAKVDLSQLQPHTVGLGMAVLFTGMAFRLTVAFLTMLRSELNTKERIFIPFSWTPKATVQAAIGGIALDTAIELNAGPEAVELGRKVLTLAVLAILVTAPVGALLIALLGPKLLHKTEPGELYKEPDEAVAQLENGDAKDIETLQN</sequence>
<feature type="transmembrane region" description="Helical" evidence="7">
    <location>
        <begin position="172"/>
        <end position="194"/>
    </location>
</feature>
<organism evidence="9 10">
    <name type="scientific">Batillaria attramentaria</name>
    <dbReference type="NCBI Taxonomy" id="370345"/>
    <lineage>
        <taxon>Eukaryota</taxon>
        <taxon>Metazoa</taxon>
        <taxon>Spiralia</taxon>
        <taxon>Lophotrochozoa</taxon>
        <taxon>Mollusca</taxon>
        <taxon>Gastropoda</taxon>
        <taxon>Caenogastropoda</taxon>
        <taxon>Sorbeoconcha</taxon>
        <taxon>Cerithioidea</taxon>
        <taxon>Batillariidae</taxon>
        <taxon>Batillaria</taxon>
    </lineage>
</organism>
<accession>A0ABD0M902</accession>
<dbReference type="GO" id="GO:0016020">
    <property type="term" value="C:membrane"/>
    <property type="evidence" value="ECO:0007669"/>
    <property type="project" value="UniProtKB-SubCell"/>
</dbReference>
<dbReference type="InterPro" id="IPR006153">
    <property type="entry name" value="Cation/H_exchanger_TM"/>
</dbReference>
<dbReference type="InterPro" id="IPR038770">
    <property type="entry name" value="Na+/solute_symporter_sf"/>
</dbReference>
<dbReference type="PANTHER" id="PTHR31102">
    <property type="match status" value="1"/>
</dbReference>
<evidence type="ECO:0000256" key="4">
    <source>
        <dbReference type="ARBA" id="ARBA00022989"/>
    </source>
</evidence>
<feature type="domain" description="Cation/H+ exchanger transmembrane" evidence="8">
    <location>
        <begin position="189"/>
        <end position="580"/>
    </location>
</feature>
<keyword evidence="10" id="KW-1185">Reference proteome</keyword>
<feature type="transmembrane region" description="Helical" evidence="7">
    <location>
        <begin position="289"/>
        <end position="310"/>
    </location>
</feature>
<evidence type="ECO:0000313" key="9">
    <source>
        <dbReference type="EMBL" id="KAK7507738.1"/>
    </source>
</evidence>
<protein>
    <recommendedName>
        <fullName evidence="8">Cation/H+ exchanger transmembrane domain-containing protein</fullName>
    </recommendedName>
</protein>
<feature type="region of interest" description="Disordered" evidence="6">
    <location>
        <begin position="1"/>
        <end position="82"/>
    </location>
</feature>
<evidence type="ECO:0000256" key="2">
    <source>
        <dbReference type="ARBA" id="ARBA00007367"/>
    </source>
</evidence>
<dbReference type="PANTHER" id="PTHR31102:SF1">
    <property type="entry name" value="CATION_H+ EXCHANGER DOMAIN-CONTAINING PROTEIN"/>
    <property type="match status" value="1"/>
</dbReference>
<dbReference type="Pfam" id="PF00999">
    <property type="entry name" value="Na_H_Exchanger"/>
    <property type="match status" value="1"/>
</dbReference>
<dbReference type="Gene3D" id="1.20.1530.20">
    <property type="match status" value="1"/>
</dbReference>
<feature type="transmembrane region" description="Helical" evidence="7">
    <location>
        <begin position="561"/>
        <end position="583"/>
    </location>
</feature>
<comment type="subcellular location">
    <subcellularLocation>
        <location evidence="1">Membrane</location>
        <topology evidence="1">Multi-pass membrane protein</topology>
    </subcellularLocation>
</comment>
<feature type="transmembrane region" description="Helical" evidence="7">
    <location>
        <begin position="143"/>
        <end position="166"/>
    </location>
</feature>